<evidence type="ECO:0000256" key="2">
    <source>
        <dbReference type="ARBA" id="ARBA00022692"/>
    </source>
</evidence>
<dbReference type="CDD" id="cd10429">
    <property type="entry name" value="GAAP_like"/>
    <property type="match status" value="1"/>
</dbReference>
<protein>
    <submittedName>
        <fullName evidence="7">18555_t:CDS:1</fullName>
    </submittedName>
</protein>
<name>A0A9N9I201_9GLOM</name>
<feature type="transmembrane region" description="Helical" evidence="5">
    <location>
        <begin position="180"/>
        <end position="200"/>
    </location>
</feature>
<dbReference type="EMBL" id="CAJVPV010021421">
    <property type="protein sequence ID" value="CAG8717874.1"/>
    <property type="molecule type" value="Genomic_DNA"/>
</dbReference>
<feature type="region of interest" description="Disordered" evidence="6">
    <location>
        <begin position="1"/>
        <end position="31"/>
    </location>
</feature>
<feature type="transmembrane region" description="Helical" evidence="5">
    <location>
        <begin position="121"/>
        <end position="141"/>
    </location>
</feature>
<keyword evidence="2 5" id="KW-0812">Transmembrane</keyword>
<comment type="caution">
    <text evidence="7">The sequence shown here is derived from an EMBL/GenBank/DDBJ whole genome shotgun (WGS) entry which is preliminary data.</text>
</comment>
<keyword evidence="4 5" id="KW-0472">Membrane</keyword>
<feature type="transmembrane region" description="Helical" evidence="5">
    <location>
        <begin position="147"/>
        <end position="168"/>
    </location>
</feature>
<evidence type="ECO:0000313" key="8">
    <source>
        <dbReference type="Proteomes" id="UP000789342"/>
    </source>
</evidence>
<feature type="transmembrane region" description="Helical" evidence="5">
    <location>
        <begin position="237"/>
        <end position="258"/>
    </location>
</feature>
<dbReference type="Proteomes" id="UP000789342">
    <property type="component" value="Unassembled WGS sequence"/>
</dbReference>
<evidence type="ECO:0000256" key="5">
    <source>
        <dbReference type="RuleBase" id="RU004379"/>
    </source>
</evidence>
<comment type="similarity">
    <text evidence="5">Belongs to the BI1 family.</text>
</comment>
<proteinExistence type="inferred from homology"/>
<gene>
    <name evidence="7" type="ORF">AMORRO_LOCUS13139</name>
</gene>
<reference evidence="7" key="1">
    <citation type="submission" date="2021-06" db="EMBL/GenBank/DDBJ databases">
        <authorList>
            <person name="Kallberg Y."/>
            <person name="Tangrot J."/>
            <person name="Rosling A."/>
        </authorList>
    </citation>
    <scope>NUCLEOTIDE SEQUENCE</scope>
    <source>
        <strain evidence="7">CL551</strain>
    </source>
</reference>
<feature type="compositionally biased region" description="Polar residues" evidence="6">
    <location>
        <begin position="1"/>
        <end position="13"/>
    </location>
</feature>
<dbReference type="GO" id="GO:0016020">
    <property type="term" value="C:membrane"/>
    <property type="evidence" value="ECO:0007669"/>
    <property type="project" value="UniProtKB-SubCell"/>
</dbReference>
<evidence type="ECO:0000256" key="3">
    <source>
        <dbReference type="ARBA" id="ARBA00022989"/>
    </source>
</evidence>
<evidence type="ECO:0000313" key="7">
    <source>
        <dbReference type="EMBL" id="CAG8717874.1"/>
    </source>
</evidence>
<keyword evidence="8" id="KW-1185">Reference proteome</keyword>
<feature type="transmembrane region" description="Helical" evidence="5">
    <location>
        <begin position="95"/>
        <end position="114"/>
    </location>
</feature>
<evidence type="ECO:0000256" key="1">
    <source>
        <dbReference type="ARBA" id="ARBA00004141"/>
    </source>
</evidence>
<dbReference type="PANTHER" id="PTHR23291">
    <property type="entry name" value="BAX INHIBITOR-RELATED"/>
    <property type="match status" value="1"/>
</dbReference>
<dbReference type="AlphaFoldDB" id="A0A9N9I201"/>
<dbReference type="OrthoDB" id="7933078at2759"/>
<evidence type="ECO:0000256" key="6">
    <source>
        <dbReference type="SAM" id="MobiDB-lite"/>
    </source>
</evidence>
<dbReference type="InterPro" id="IPR006214">
    <property type="entry name" value="Bax_inhibitor_1-related"/>
</dbReference>
<keyword evidence="3 5" id="KW-1133">Transmembrane helix</keyword>
<accession>A0A9N9I201</accession>
<dbReference type="PANTHER" id="PTHR23291:SF50">
    <property type="entry name" value="PROTEIN LIFEGUARD 4"/>
    <property type="match status" value="1"/>
</dbReference>
<organism evidence="7 8">
    <name type="scientific">Acaulospora morrowiae</name>
    <dbReference type="NCBI Taxonomy" id="94023"/>
    <lineage>
        <taxon>Eukaryota</taxon>
        <taxon>Fungi</taxon>
        <taxon>Fungi incertae sedis</taxon>
        <taxon>Mucoromycota</taxon>
        <taxon>Glomeromycotina</taxon>
        <taxon>Glomeromycetes</taxon>
        <taxon>Diversisporales</taxon>
        <taxon>Acaulosporaceae</taxon>
        <taxon>Acaulospora</taxon>
    </lineage>
</organism>
<feature type="transmembrane region" description="Helical" evidence="5">
    <location>
        <begin position="206"/>
        <end position="225"/>
    </location>
</feature>
<comment type="subcellular location">
    <subcellularLocation>
        <location evidence="1">Membrane</location>
        <topology evidence="1">Multi-pass membrane protein</topology>
    </subcellularLocation>
</comment>
<evidence type="ECO:0000256" key="4">
    <source>
        <dbReference type="ARBA" id="ARBA00023136"/>
    </source>
</evidence>
<feature type="non-terminal residue" evidence="7">
    <location>
        <position position="262"/>
    </location>
</feature>
<dbReference type="Pfam" id="PF01027">
    <property type="entry name" value="Bax1-I"/>
    <property type="match status" value="1"/>
</dbReference>
<feature type="transmembrane region" description="Helical" evidence="5">
    <location>
        <begin position="63"/>
        <end position="83"/>
    </location>
</feature>
<sequence length="262" mass="29507">MYGAHHQNTSGSYTAAPPEYSQAPSSSREPLVGGEWDVPDDFKHGVTVFECDISVRMAFVRKVYSILFAQLAATTVVAGIMMYNEKIKFWVHDNSWAMILSAILTFVLLFALFWKRRSHPLNLQLLAAFTLLESYSIGNLVTYFDQAVVLQALVITTGVFIGLTLFTMQSKYDFSGMFPILYVGLWVVVIIGLVGIFIPFSKSFDLIIAVGTAILFCGFIVYDTFVIMKRLNPEEYIIAAVELYLDFINLFISILRILNDLN</sequence>